<comment type="caution">
    <text evidence="6">The sequence shown here is derived from an EMBL/GenBank/DDBJ whole genome shotgun (WGS) entry which is preliminary data.</text>
</comment>
<dbReference type="GO" id="GO:0008270">
    <property type="term" value="F:zinc ion binding"/>
    <property type="evidence" value="ECO:0007669"/>
    <property type="project" value="UniProtKB-KW"/>
</dbReference>
<dbReference type="InterPro" id="IPR000953">
    <property type="entry name" value="Chromo/chromo_shadow_dom"/>
</dbReference>
<evidence type="ECO:0000313" key="6">
    <source>
        <dbReference type="EMBL" id="CAL4090777.1"/>
    </source>
</evidence>
<keyword evidence="2" id="KW-0539">Nucleus</keyword>
<keyword evidence="3" id="KW-0479">Metal-binding</keyword>
<keyword evidence="3" id="KW-0863">Zinc-finger</keyword>
<dbReference type="SMART" id="SM00298">
    <property type="entry name" value="CHROMO"/>
    <property type="match status" value="1"/>
</dbReference>
<dbReference type="PROSITE" id="PS50157">
    <property type="entry name" value="ZINC_FINGER_C2H2_2"/>
    <property type="match status" value="1"/>
</dbReference>
<evidence type="ECO:0000256" key="2">
    <source>
        <dbReference type="ARBA" id="ARBA00023242"/>
    </source>
</evidence>
<evidence type="ECO:0000256" key="3">
    <source>
        <dbReference type="PROSITE-ProRule" id="PRU00042"/>
    </source>
</evidence>
<dbReference type="CDD" id="cd00024">
    <property type="entry name" value="CD_CSD"/>
    <property type="match status" value="1"/>
</dbReference>
<dbReference type="PROSITE" id="PS00028">
    <property type="entry name" value="ZINC_FINGER_C2H2_1"/>
    <property type="match status" value="4"/>
</dbReference>
<evidence type="ECO:0000313" key="7">
    <source>
        <dbReference type="Proteomes" id="UP001497623"/>
    </source>
</evidence>
<name>A0AAV2QKF3_MEGNR</name>
<dbReference type="PROSITE" id="PS50013">
    <property type="entry name" value="CHROMO_2"/>
    <property type="match status" value="1"/>
</dbReference>
<dbReference type="Proteomes" id="UP001497623">
    <property type="component" value="Unassembled WGS sequence"/>
</dbReference>
<protein>
    <submittedName>
        <fullName evidence="6">Uncharacterized protein</fullName>
    </submittedName>
</protein>
<sequence>MICVSIEEFDNHISLHDVHTIFCTRCSLFFTSDFELKQHYQLHCSCFICPVCKTKFSSRTFLREHGNAHFVEFKDVVNIIKEIGSPNYDIIKSKQQYFKLYQQLNLFNHVLTLFIDSDSFNLYMMNTSIVSSNEISTADSANIFFLFAKINEWDKVNMKKTKEIKNKKQETQEQQYISFSWGRPITVSEGYIQDSDTDTASEGEDDLIFKNIVNDINNPFFQMINPTVTELAYQQNLYRLVETRGPLNFFICFVCSLSFKSNIELRTHCISKHRIIEERKILCLFCNCDFKKTYHLNLHILAHQVNRNFLKLLEDKEKCKLRKESSSYENTWSKSSLKYLVYLQLICLALLSTSTGNGIISIDDIFSFLVDVLPSRCLNMKEKLKSTISDILSKSPYFSNVDKAKEPETSILVYCFLNANLEEELAATVQVLFNYPRLVDEQSMYMSSQLSQSEEYIKQQNDLQKRKRKSLFILKKEANSLKKNILCEKRKDKIELLNDIKKEIKTRKELSLILDKNVLQLKQHISNKKKELETKLLKEIKKEIKPSMMMSVVPQVNSDYIWHVSQSGKSQLADSNYRTFISLLPAKIDKQNSSVEFHKQHDRTEITKQGSNSGDVKSYSYVKFAKQSKIVIFAEHSINTEIAKDINSVEVSKQILSTSFSKQNNRPKIIIKINTKNKEMIKFDSQNCTLCRDRISSLPVKIAKQNTCAEVVELSTSGEVAKHSTRVKATKECVSSVYGKLGNIHEASKQRTSAQQKQNIQNCDENINIDFKIKEEIISSIKESNLNGHNKSSNCYIPFDVYNDIVIKEEPLDDIDRKLRDETVPGYVKDPIFSESKNSLFKKQIMELKRKQDEHEYKIIESKRRKGGHYDVIRPEDMSDIDENVMCDSEDNINEYGIISTDYDYRLNNNNKNRVRNDLDKKEIDKQLNIQDIPEVVEKRIKVNESEVPDDEIYVIEKIIKHRESRDCNGKREYLIKWQNYTSKHNTWEPEENFFNGKAVLKTYYDREKVKSLQKLEKQSKTVPVCNELQDADSVLPMISRRPKCRIRQKKDQAEVETMRSVSNFSDTIPYVFSNCQAPNSNKYLKYIDSKYKDQKTLYKVYNSWCIDNNIGTTSESRFREKLNLLGLSIHKDIQEKCAICETAKKSLKNPFISLTRLRL</sequence>
<dbReference type="PANTHER" id="PTHR22812">
    <property type="entry name" value="CHROMOBOX PROTEIN"/>
    <property type="match status" value="1"/>
</dbReference>
<proteinExistence type="predicted"/>
<keyword evidence="3" id="KW-0862">Zinc</keyword>
<dbReference type="InterPro" id="IPR051219">
    <property type="entry name" value="Heterochromatin_chromo-domain"/>
</dbReference>
<dbReference type="InterPro" id="IPR016197">
    <property type="entry name" value="Chromo-like_dom_sf"/>
</dbReference>
<dbReference type="GO" id="GO:0005694">
    <property type="term" value="C:chromosome"/>
    <property type="evidence" value="ECO:0007669"/>
    <property type="project" value="UniProtKB-ARBA"/>
</dbReference>
<accession>A0AAV2QKF3</accession>
<dbReference type="InterPro" id="IPR023780">
    <property type="entry name" value="Chromo_domain"/>
</dbReference>
<dbReference type="SMART" id="SM00355">
    <property type="entry name" value="ZnF_C2H2"/>
    <property type="match status" value="4"/>
</dbReference>
<dbReference type="EMBL" id="CAXKWB010008339">
    <property type="protein sequence ID" value="CAL4090777.1"/>
    <property type="molecule type" value="Genomic_DNA"/>
</dbReference>
<organism evidence="6 7">
    <name type="scientific">Meganyctiphanes norvegica</name>
    <name type="common">Northern krill</name>
    <name type="synonym">Thysanopoda norvegica</name>
    <dbReference type="NCBI Taxonomy" id="48144"/>
    <lineage>
        <taxon>Eukaryota</taxon>
        <taxon>Metazoa</taxon>
        <taxon>Ecdysozoa</taxon>
        <taxon>Arthropoda</taxon>
        <taxon>Crustacea</taxon>
        <taxon>Multicrustacea</taxon>
        <taxon>Malacostraca</taxon>
        <taxon>Eumalacostraca</taxon>
        <taxon>Eucarida</taxon>
        <taxon>Euphausiacea</taxon>
        <taxon>Euphausiidae</taxon>
        <taxon>Meganyctiphanes</taxon>
    </lineage>
</organism>
<dbReference type="Pfam" id="PF00385">
    <property type="entry name" value="Chromo"/>
    <property type="match status" value="1"/>
</dbReference>
<evidence type="ECO:0000256" key="1">
    <source>
        <dbReference type="ARBA" id="ARBA00004123"/>
    </source>
</evidence>
<dbReference type="GO" id="GO:0005634">
    <property type="term" value="C:nucleus"/>
    <property type="evidence" value="ECO:0007669"/>
    <property type="project" value="UniProtKB-SubCell"/>
</dbReference>
<evidence type="ECO:0000259" key="5">
    <source>
        <dbReference type="PROSITE" id="PS50157"/>
    </source>
</evidence>
<feature type="domain" description="Chromo" evidence="4">
    <location>
        <begin position="954"/>
        <end position="1016"/>
    </location>
</feature>
<keyword evidence="7" id="KW-1185">Reference proteome</keyword>
<dbReference type="AlphaFoldDB" id="A0AAV2QKF3"/>
<gene>
    <name evidence="6" type="ORF">MNOR_LOCUS14106</name>
</gene>
<dbReference type="Gene3D" id="2.40.50.40">
    <property type="match status" value="1"/>
</dbReference>
<dbReference type="InterPro" id="IPR013087">
    <property type="entry name" value="Znf_C2H2_type"/>
</dbReference>
<comment type="subcellular location">
    <subcellularLocation>
        <location evidence="1">Nucleus</location>
    </subcellularLocation>
</comment>
<feature type="domain" description="C2H2-type" evidence="5">
    <location>
        <begin position="47"/>
        <end position="74"/>
    </location>
</feature>
<reference evidence="6 7" key="1">
    <citation type="submission" date="2024-05" db="EMBL/GenBank/DDBJ databases">
        <authorList>
            <person name="Wallberg A."/>
        </authorList>
    </citation>
    <scope>NUCLEOTIDE SEQUENCE [LARGE SCALE GENOMIC DNA]</scope>
</reference>
<dbReference type="Gene3D" id="3.30.160.60">
    <property type="entry name" value="Classic Zinc Finger"/>
    <property type="match status" value="1"/>
</dbReference>
<dbReference type="SUPFAM" id="SSF54160">
    <property type="entry name" value="Chromo domain-like"/>
    <property type="match status" value="1"/>
</dbReference>
<evidence type="ECO:0000259" key="4">
    <source>
        <dbReference type="PROSITE" id="PS50013"/>
    </source>
</evidence>